<feature type="transmembrane region" description="Helical" evidence="1">
    <location>
        <begin position="140"/>
        <end position="159"/>
    </location>
</feature>
<dbReference type="Pfam" id="PF04955">
    <property type="entry name" value="HupE_UreJ"/>
    <property type="match status" value="1"/>
</dbReference>
<evidence type="ECO:0000313" key="4">
    <source>
        <dbReference type="Proteomes" id="UP001058461"/>
    </source>
</evidence>
<feature type="transmembrane region" description="Helical" evidence="1">
    <location>
        <begin position="38"/>
        <end position="57"/>
    </location>
</feature>
<evidence type="ECO:0000256" key="2">
    <source>
        <dbReference type="SAM" id="SignalP"/>
    </source>
</evidence>
<dbReference type="EMBL" id="CP073347">
    <property type="protein sequence ID" value="UTW11930.1"/>
    <property type="molecule type" value="Genomic_DNA"/>
</dbReference>
<gene>
    <name evidence="3" type="ORF">KDW95_22265</name>
</gene>
<keyword evidence="1" id="KW-0812">Transmembrane</keyword>
<evidence type="ECO:0000256" key="1">
    <source>
        <dbReference type="SAM" id="Phobius"/>
    </source>
</evidence>
<proteinExistence type="predicted"/>
<feature type="signal peptide" evidence="2">
    <location>
        <begin position="1"/>
        <end position="22"/>
    </location>
</feature>
<dbReference type="InterPro" id="IPR007038">
    <property type="entry name" value="HupE_UreJ"/>
</dbReference>
<keyword evidence="1" id="KW-1133">Transmembrane helix</keyword>
<keyword evidence="2" id="KW-0732">Signal</keyword>
<keyword evidence="4" id="KW-1185">Reference proteome</keyword>
<keyword evidence="1" id="KW-0472">Membrane</keyword>
<feature type="chain" id="PRO_5047194060" evidence="2">
    <location>
        <begin position="23"/>
        <end position="183"/>
    </location>
</feature>
<sequence>MKTTYKAAAATLLVLISPLALAHSGHEMAGFAAGMLHPLTGLDHLAMLLGVGALGASQAVSTRAGLYAAALLALFGGALLGLATGWAGGIEPMIGLSLFVVAAGLWFGRGKAVALVASAVLVLFHGWAHGLEVAPAQLAAFLPGMLFSACALLGAGFGLGRLMTSRSLGAGSALAAIVLAVLA</sequence>
<protein>
    <submittedName>
        <fullName evidence="3">HupE/UreJ family protein</fullName>
    </submittedName>
</protein>
<dbReference type="RefSeq" id="WP_255853982.1">
    <property type="nucleotide sequence ID" value="NZ_CP073347.1"/>
</dbReference>
<accession>A0ABY5HL31</accession>
<organism evidence="3 4">
    <name type="scientific">Marinobacterium rhizophilum</name>
    <dbReference type="NCBI Taxonomy" id="420402"/>
    <lineage>
        <taxon>Bacteria</taxon>
        <taxon>Pseudomonadati</taxon>
        <taxon>Pseudomonadota</taxon>
        <taxon>Gammaproteobacteria</taxon>
        <taxon>Oceanospirillales</taxon>
        <taxon>Oceanospirillaceae</taxon>
        <taxon>Marinobacterium</taxon>
    </lineage>
</organism>
<feature type="transmembrane region" description="Helical" evidence="1">
    <location>
        <begin position="89"/>
        <end position="107"/>
    </location>
</feature>
<evidence type="ECO:0000313" key="3">
    <source>
        <dbReference type="EMBL" id="UTW11930.1"/>
    </source>
</evidence>
<reference evidence="3" key="1">
    <citation type="submission" date="2021-04" db="EMBL/GenBank/DDBJ databases">
        <title>Oceanospirillales bacteria with DddD are important DMSP degraders in coastal seawater.</title>
        <authorList>
            <person name="Liu J."/>
        </authorList>
    </citation>
    <scope>NUCLEOTIDE SEQUENCE</scope>
    <source>
        <strain evidence="3">D13-1</strain>
    </source>
</reference>
<dbReference type="PIRSF" id="PIRSF016919">
    <property type="entry name" value="HupE_UreJ"/>
    <property type="match status" value="1"/>
</dbReference>
<name>A0ABY5HL31_9GAMM</name>
<dbReference type="Proteomes" id="UP001058461">
    <property type="component" value="Chromosome"/>
</dbReference>
<feature type="transmembrane region" description="Helical" evidence="1">
    <location>
        <begin position="112"/>
        <end position="128"/>
    </location>
</feature>
<feature type="transmembrane region" description="Helical" evidence="1">
    <location>
        <begin position="64"/>
        <end position="83"/>
    </location>
</feature>